<evidence type="ECO:0000313" key="2">
    <source>
        <dbReference type="EMBL" id="CAD8129927.1"/>
    </source>
</evidence>
<dbReference type="Proteomes" id="UP000692954">
    <property type="component" value="Unassembled WGS sequence"/>
</dbReference>
<protein>
    <submittedName>
        <fullName evidence="2">Uncharacterized protein</fullName>
    </submittedName>
</protein>
<feature type="compositionally biased region" description="Basic residues" evidence="1">
    <location>
        <begin position="31"/>
        <end position="57"/>
    </location>
</feature>
<feature type="region of interest" description="Disordered" evidence="1">
    <location>
        <begin position="22"/>
        <end position="68"/>
    </location>
</feature>
<evidence type="ECO:0000256" key="1">
    <source>
        <dbReference type="SAM" id="MobiDB-lite"/>
    </source>
</evidence>
<evidence type="ECO:0000313" key="3">
    <source>
        <dbReference type="Proteomes" id="UP000692954"/>
    </source>
</evidence>
<dbReference type="AlphaFoldDB" id="A0A8S1RQU1"/>
<dbReference type="EMBL" id="CAJJDN010000251">
    <property type="protein sequence ID" value="CAD8129927.1"/>
    <property type="molecule type" value="Genomic_DNA"/>
</dbReference>
<reference evidence="2" key="1">
    <citation type="submission" date="2021-01" db="EMBL/GenBank/DDBJ databases">
        <authorList>
            <consortium name="Genoscope - CEA"/>
            <person name="William W."/>
        </authorList>
    </citation>
    <scope>NUCLEOTIDE SEQUENCE</scope>
</reference>
<accession>A0A8S1RQU1</accession>
<keyword evidence="3" id="KW-1185">Reference proteome</keyword>
<gene>
    <name evidence="2" type="ORF">PSON_ATCC_30995.1.T2510015</name>
</gene>
<proteinExistence type="predicted"/>
<name>A0A8S1RQU1_9CILI</name>
<sequence length="122" mass="14896">MITLTIEEQVFQGNLKENLRNESQKTLQQKYKSKNKKKEVKNHTPMKYKMKFKREKLKKQEKGSQKNTEIKIQNEIQKRCFFIILNEKIISVLYHIYNIQQQMYQQWKVSKIMINLQAKLMN</sequence>
<organism evidence="2 3">
    <name type="scientific">Paramecium sonneborni</name>
    <dbReference type="NCBI Taxonomy" id="65129"/>
    <lineage>
        <taxon>Eukaryota</taxon>
        <taxon>Sar</taxon>
        <taxon>Alveolata</taxon>
        <taxon>Ciliophora</taxon>
        <taxon>Intramacronucleata</taxon>
        <taxon>Oligohymenophorea</taxon>
        <taxon>Peniculida</taxon>
        <taxon>Parameciidae</taxon>
        <taxon>Paramecium</taxon>
    </lineage>
</organism>
<comment type="caution">
    <text evidence="2">The sequence shown here is derived from an EMBL/GenBank/DDBJ whole genome shotgun (WGS) entry which is preliminary data.</text>
</comment>